<evidence type="ECO:0000313" key="2">
    <source>
        <dbReference type="EMBL" id="MVU77123.1"/>
    </source>
</evidence>
<feature type="domain" description="RAMA" evidence="1">
    <location>
        <begin position="67"/>
        <end position="126"/>
    </location>
</feature>
<dbReference type="Pfam" id="PF18755">
    <property type="entry name" value="RAMA"/>
    <property type="match status" value="1"/>
</dbReference>
<protein>
    <recommendedName>
        <fullName evidence="1">RAMA domain-containing protein</fullName>
    </recommendedName>
</protein>
<name>A0A7K1URZ0_9NOCA</name>
<evidence type="ECO:0000259" key="1">
    <source>
        <dbReference type="Pfam" id="PF18755"/>
    </source>
</evidence>
<gene>
    <name evidence="2" type="ORF">GPX89_07660</name>
</gene>
<dbReference type="InterPro" id="IPR040843">
    <property type="entry name" value="RAMA"/>
</dbReference>
<comment type="caution">
    <text evidence="2">The sequence shown here is derived from an EMBL/GenBank/DDBJ whole genome shotgun (WGS) entry which is preliminary data.</text>
</comment>
<sequence>MHEIVTARLDESYTHMLTGQRVTRERRFAFEVVAPPDCNHHNGDTICTDCAPGWQQDYEFADPFPFPRVRRVTVAELLAAGQLTAGTTLEMDNNTATTATITDTGGLMLADGRVFDNPSAAANAALNP</sequence>
<reference evidence="2 3" key="1">
    <citation type="submission" date="2019-12" db="EMBL/GenBank/DDBJ databases">
        <title>Nocardia sp. nov. ET3-3 isolated from soil.</title>
        <authorList>
            <person name="Kanchanasin P."/>
            <person name="Tanasupawat S."/>
            <person name="Yuki M."/>
            <person name="Kudo T."/>
        </authorList>
    </citation>
    <scope>NUCLEOTIDE SEQUENCE [LARGE SCALE GENOMIC DNA]</scope>
    <source>
        <strain evidence="2 3">ET3-3</strain>
    </source>
</reference>
<evidence type="ECO:0000313" key="3">
    <source>
        <dbReference type="Proteomes" id="UP000466794"/>
    </source>
</evidence>
<dbReference type="EMBL" id="WRPP01000001">
    <property type="protein sequence ID" value="MVU77123.1"/>
    <property type="molecule type" value="Genomic_DNA"/>
</dbReference>
<accession>A0A7K1URZ0</accession>
<organism evidence="2 3">
    <name type="scientific">Nocardia terrae</name>
    <dbReference type="NCBI Taxonomy" id="2675851"/>
    <lineage>
        <taxon>Bacteria</taxon>
        <taxon>Bacillati</taxon>
        <taxon>Actinomycetota</taxon>
        <taxon>Actinomycetes</taxon>
        <taxon>Mycobacteriales</taxon>
        <taxon>Nocardiaceae</taxon>
        <taxon>Nocardia</taxon>
    </lineage>
</organism>
<dbReference type="Proteomes" id="UP000466794">
    <property type="component" value="Unassembled WGS sequence"/>
</dbReference>
<dbReference type="RefSeq" id="WP_157386516.1">
    <property type="nucleotide sequence ID" value="NZ_WRPP01000001.1"/>
</dbReference>
<proteinExistence type="predicted"/>
<keyword evidence="3" id="KW-1185">Reference proteome</keyword>
<dbReference type="AlphaFoldDB" id="A0A7K1URZ0"/>